<name>A0ABW4UP35_9BACL</name>
<accession>A0ABW4UP35</accession>
<feature type="signal peptide" evidence="1">
    <location>
        <begin position="1"/>
        <end position="24"/>
    </location>
</feature>
<keyword evidence="1" id="KW-0732">Signal</keyword>
<organism evidence="3 4">
    <name type="scientific">Paenibacillus nicotianae</name>
    <dbReference type="NCBI Taxonomy" id="1526551"/>
    <lineage>
        <taxon>Bacteria</taxon>
        <taxon>Bacillati</taxon>
        <taxon>Bacillota</taxon>
        <taxon>Bacilli</taxon>
        <taxon>Bacillales</taxon>
        <taxon>Paenibacillaceae</taxon>
        <taxon>Paenibacillus</taxon>
    </lineage>
</organism>
<keyword evidence="4" id="KW-1185">Reference proteome</keyword>
<evidence type="ECO:0000256" key="1">
    <source>
        <dbReference type="SAM" id="SignalP"/>
    </source>
</evidence>
<sequence length="239" mass="25276">MNKKVGLGILAATLTFGIGTGALAATGLEPIKAYLNSTISLKMNGTTVTPKDANGKAVLPITYNGTTYLPVRAVGTLMGTSITYDPTSSSVIIGSSGNTGTPTTPIENSSQSLSTLGTKVLGSSDWHTKDPSSTVYKDKDYKDVFLYTGVNNQSKSFQIMTENKYSKLHLELASLSGNQKIVIMNQDNTTLKTLSVTPANGMVSVDVDVTNTKAVYLEITDADNDSKLFVPLTTSSLTK</sequence>
<dbReference type="Pfam" id="PF07833">
    <property type="entry name" value="Cu_amine_oxidN1"/>
    <property type="match status" value="1"/>
</dbReference>
<feature type="domain" description="Copper amine oxidase-like N-terminal" evidence="2">
    <location>
        <begin position="58"/>
        <end position="98"/>
    </location>
</feature>
<evidence type="ECO:0000313" key="3">
    <source>
        <dbReference type="EMBL" id="MFD1989312.1"/>
    </source>
</evidence>
<comment type="caution">
    <text evidence="3">The sequence shown here is derived from an EMBL/GenBank/DDBJ whole genome shotgun (WGS) entry which is preliminary data.</text>
</comment>
<evidence type="ECO:0000259" key="2">
    <source>
        <dbReference type="Pfam" id="PF07833"/>
    </source>
</evidence>
<gene>
    <name evidence="3" type="ORF">ACFSGI_05035</name>
</gene>
<dbReference type="EMBL" id="JBHUGF010000010">
    <property type="protein sequence ID" value="MFD1989312.1"/>
    <property type="molecule type" value="Genomic_DNA"/>
</dbReference>
<feature type="chain" id="PRO_5047502345" evidence="1">
    <location>
        <begin position="25"/>
        <end position="239"/>
    </location>
</feature>
<proteinExistence type="predicted"/>
<protein>
    <submittedName>
        <fullName evidence="3">Stalk domain-containing protein</fullName>
    </submittedName>
</protein>
<dbReference type="InterPro" id="IPR012854">
    <property type="entry name" value="Cu_amine_oxidase-like_N"/>
</dbReference>
<evidence type="ECO:0000313" key="4">
    <source>
        <dbReference type="Proteomes" id="UP001597403"/>
    </source>
</evidence>
<dbReference type="Proteomes" id="UP001597403">
    <property type="component" value="Unassembled WGS sequence"/>
</dbReference>
<reference evidence="4" key="1">
    <citation type="journal article" date="2019" name="Int. J. Syst. Evol. Microbiol.">
        <title>The Global Catalogue of Microorganisms (GCM) 10K type strain sequencing project: providing services to taxonomists for standard genome sequencing and annotation.</title>
        <authorList>
            <consortium name="The Broad Institute Genomics Platform"/>
            <consortium name="The Broad Institute Genome Sequencing Center for Infectious Disease"/>
            <person name="Wu L."/>
            <person name="Ma J."/>
        </authorList>
    </citation>
    <scope>NUCLEOTIDE SEQUENCE [LARGE SCALE GENOMIC DNA]</scope>
    <source>
        <strain evidence="4">CGMCC 1.15067</strain>
    </source>
</reference>
<dbReference type="RefSeq" id="WP_204823095.1">
    <property type="nucleotide sequence ID" value="NZ_JBHUGF010000010.1"/>
</dbReference>